<protein>
    <submittedName>
        <fullName evidence="1">Uncharacterized protein</fullName>
    </submittedName>
</protein>
<accession>A0AAD9LAC7</accession>
<reference evidence="1" key="1">
    <citation type="submission" date="2023-08" db="EMBL/GenBank/DDBJ databases">
        <title>Reference Genome Resource for the Citrus Pathogen Phytophthora citrophthora.</title>
        <authorList>
            <person name="Moller H."/>
            <person name="Coetzee B."/>
            <person name="Rose L.J."/>
            <person name="Van Niekerk J.M."/>
        </authorList>
    </citation>
    <scope>NUCLEOTIDE SEQUENCE</scope>
    <source>
        <strain evidence="1">STE-U-9442</strain>
    </source>
</reference>
<organism evidence="1 2">
    <name type="scientific">Phytophthora citrophthora</name>
    <dbReference type="NCBI Taxonomy" id="4793"/>
    <lineage>
        <taxon>Eukaryota</taxon>
        <taxon>Sar</taxon>
        <taxon>Stramenopiles</taxon>
        <taxon>Oomycota</taxon>
        <taxon>Peronosporomycetes</taxon>
        <taxon>Peronosporales</taxon>
        <taxon>Peronosporaceae</taxon>
        <taxon>Phytophthora</taxon>
    </lineage>
</organism>
<proteinExistence type="predicted"/>
<sequence>MREKGVWWRGVATRWLVYPPVTRVTRVQFPDGKLLFAPTCSSALLLFCSSALLPPPTLLLFCSSALLFFAAFFPAVRAPQPTSLMLPTHSWRIGTSAAVESDSPTRTKIDTCTAPYSSLVDEMREKRVWWRGVATRIGRGCGRKVFGGAEWRRGVQFPDGKLLFAPTCSSALLLPPALLPPPTLLLFCSSALLFFAAFFPAVRAPQPTSLMLPTHSWRIGTSAAVESDSPTRTKIDTCTAPYSSLVEDAGERCLVARSGDEDWSRMREKGVWWRGVATRIGRGCGRKVFGGAEWRRGYGRARVVVCVGGGRSIGRGCGRKVFGGAEWRRGLVEDAGETCLVARSGDEDWSRMREKGVWWRGVATRIGRGCGRKVFGGAEWRRGLVEDAGETCLVARSGDEGMVERVWSLVEDAGETCLVARSGDEGMVERVWSLVEDAGETCLVARSGDEGMVERVWSLVEDAGETCLVARSGDEGMVERVWSCV</sequence>
<keyword evidence="2" id="KW-1185">Reference proteome</keyword>
<dbReference type="Proteomes" id="UP001259832">
    <property type="component" value="Unassembled WGS sequence"/>
</dbReference>
<comment type="caution">
    <text evidence="1">The sequence shown here is derived from an EMBL/GenBank/DDBJ whole genome shotgun (WGS) entry which is preliminary data.</text>
</comment>
<dbReference type="AlphaFoldDB" id="A0AAD9LAC7"/>
<evidence type="ECO:0000313" key="1">
    <source>
        <dbReference type="EMBL" id="KAK1928074.1"/>
    </source>
</evidence>
<gene>
    <name evidence="1" type="ORF">P3T76_016464</name>
</gene>
<name>A0AAD9LAC7_9STRA</name>
<dbReference type="EMBL" id="JASMQC010000154">
    <property type="protein sequence ID" value="KAK1928074.1"/>
    <property type="molecule type" value="Genomic_DNA"/>
</dbReference>
<evidence type="ECO:0000313" key="2">
    <source>
        <dbReference type="Proteomes" id="UP001259832"/>
    </source>
</evidence>